<dbReference type="EMBL" id="CM003099">
    <property type="protein sequence ID" value="KUI66038.1"/>
    <property type="molecule type" value="Genomic_DNA"/>
</dbReference>
<gene>
    <name evidence="2" type="ORF">VM1G_02327</name>
</gene>
<dbReference type="Proteomes" id="UP000078559">
    <property type="component" value="Chromosome 2"/>
</dbReference>
<accession>A0A194VQ06</accession>
<name>A0A194VQ06_CYTMA</name>
<reference evidence="2" key="1">
    <citation type="submission" date="2014-12" db="EMBL/GenBank/DDBJ databases">
        <title>Genome Sequence of Valsa Canker Pathogens Uncovers a Specific Adaption of Colonization on Woody Bark.</title>
        <authorList>
            <person name="Yin Z."/>
            <person name="Liu H."/>
            <person name="Gao X."/>
            <person name="Li Z."/>
            <person name="Song N."/>
            <person name="Ke X."/>
            <person name="Dai Q."/>
            <person name="Wu Y."/>
            <person name="Sun Y."/>
            <person name="Xu J.-R."/>
            <person name="Kang Z.K."/>
            <person name="Wang L."/>
            <person name="Huang L."/>
        </authorList>
    </citation>
    <scope>NUCLEOTIDE SEQUENCE [LARGE SCALE GENOMIC DNA]</scope>
    <source>
        <strain evidence="2">03-8</strain>
    </source>
</reference>
<feature type="compositionally biased region" description="Polar residues" evidence="1">
    <location>
        <begin position="190"/>
        <end position="211"/>
    </location>
</feature>
<keyword evidence="3" id="KW-1185">Reference proteome</keyword>
<feature type="compositionally biased region" description="Polar residues" evidence="1">
    <location>
        <begin position="118"/>
        <end position="133"/>
    </location>
</feature>
<protein>
    <submittedName>
        <fullName evidence="2">Uncharacterized protein</fullName>
    </submittedName>
</protein>
<feature type="compositionally biased region" description="Low complexity" evidence="1">
    <location>
        <begin position="230"/>
        <end position="244"/>
    </location>
</feature>
<proteinExistence type="predicted"/>
<evidence type="ECO:0000256" key="1">
    <source>
        <dbReference type="SAM" id="MobiDB-lite"/>
    </source>
</evidence>
<feature type="compositionally biased region" description="Acidic residues" evidence="1">
    <location>
        <begin position="29"/>
        <end position="44"/>
    </location>
</feature>
<feature type="region of interest" description="Disordered" evidence="1">
    <location>
        <begin position="23"/>
        <end position="61"/>
    </location>
</feature>
<feature type="region of interest" description="Disordered" evidence="1">
    <location>
        <begin position="180"/>
        <end position="413"/>
    </location>
</feature>
<feature type="compositionally biased region" description="Polar residues" evidence="1">
    <location>
        <begin position="319"/>
        <end position="347"/>
    </location>
</feature>
<evidence type="ECO:0000313" key="3">
    <source>
        <dbReference type="Proteomes" id="UP000078559"/>
    </source>
</evidence>
<feature type="region of interest" description="Disordered" evidence="1">
    <location>
        <begin position="86"/>
        <end position="157"/>
    </location>
</feature>
<evidence type="ECO:0000313" key="2">
    <source>
        <dbReference type="EMBL" id="KUI66038.1"/>
    </source>
</evidence>
<feature type="compositionally biased region" description="Low complexity" evidence="1">
    <location>
        <begin position="264"/>
        <end position="278"/>
    </location>
</feature>
<organism evidence="2 3">
    <name type="scientific">Cytospora mali</name>
    <name type="common">Apple Valsa canker fungus</name>
    <name type="synonym">Valsa mali</name>
    <dbReference type="NCBI Taxonomy" id="578113"/>
    <lineage>
        <taxon>Eukaryota</taxon>
        <taxon>Fungi</taxon>
        <taxon>Dikarya</taxon>
        <taxon>Ascomycota</taxon>
        <taxon>Pezizomycotina</taxon>
        <taxon>Sordariomycetes</taxon>
        <taxon>Sordariomycetidae</taxon>
        <taxon>Diaporthales</taxon>
        <taxon>Cytosporaceae</taxon>
        <taxon>Cytospora</taxon>
    </lineage>
</organism>
<dbReference type="AlphaFoldDB" id="A0A194VQ06"/>
<sequence>MATISHNSQEVWYHGQTGISQDDAILVSSDDESDDDVSSSDEDFLSARHISTVPGSGIGAELHDDACIHSDFEVLPSSSSDEWPDALEILSRPLTPDRPKSASIKSFQPSPYQLFPRPTNSPVSDIESPQQISPDRAVPASTDVDSRSEAPSNSRFSMIDAARAALSFSRPLYGRNELLPCSASIKPPQHITNQPTSASNTLSSIESQTTPDRLRSTGLESSQRIPDRATSASSTLSSIESQTTPDRLRSTGLESSQRIPDRATSASSTLSSIESQTTPGRPTGALRPGHASAQLEDATPKESIASQDASPPIDPYNKYRNSSPPGNMDSGTYCGTHTEQEHNVIQSQRKRRRPRSDAPADVEADEDGNYGVRRSQRKRRKPSSAMPAPLRVDGTTSLQVPDQPEGESLGTSVAAPNHLLYRCTGMRAE</sequence>